<feature type="region of interest" description="Disordered" evidence="1">
    <location>
        <begin position="1111"/>
        <end position="1169"/>
    </location>
</feature>
<organism evidence="2 3">
    <name type="scientific">Hirsutella minnesotensis 3608</name>
    <dbReference type="NCBI Taxonomy" id="1043627"/>
    <lineage>
        <taxon>Eukaryota</taxon>
        <taxon>Fungi</taxon>
        <taxon>Dikarya</taxon>
        <taxon>Ascomycota</taxon>
        <taxon>Pezizomycotina</taxon>
        <taxon>Sordariomycetes</taxon>
        <taxon>Hypocreomycetidae</taxon>
        <taxon>Hypocreales</taxon>
        <taxon>Ophiocordycipitaceae</taxon>
        <taxon>Hirsutella</taxon>
    </lineage>
</organism>
<feature type="compositionally biased region" description="Polar residues" evidence="1">
    <location>
        <begin position="1155"/>
        <end position="1164"/>
    </location>
</feature>
<evidence type="ECO:0000313" key="3">
    <source>
        <dbReference type="Proteomes" id="UP000054481"/>
    </source>
</evidence>
<feature type="region of interest" description="Disordered" evidence="1">
    <location>
        <begin position="425"/>
        <end position="457"/>
    </location>
</feature>
<evidence type="ECO:0000256" key="1">
    <source>
        <dbReference type="SAM" id="MobiDB-lite"/>
    </source>
</evidence>
<sequence>MASAVEQAAPPFLRSQSSPDLFALSSSLEKPSGSPAASLQHEILDWKSWTDAPDFEVPSFNTEFQLDTSVFTNGRDASPPPRPEPATQEPGTTERLARRASLARSKTASIINRPRSWLSSSAKVTKDANRDEHRSRVPSLVVDTDLVSPQTEAADAKSSDRSTATSASISNLARWSWTGTSRSPSPKPATESTPTKSTNKVLPSKHVKAPPERLQLITETACPPTKQESPSNSNKAASKPANRSSTYFSKMKSKPPSLTARVHELPEHDDSCASSLTSIGNGASCSDKTSGSQSICSDGYTNTPITDESSTETTPFQRDPLWSYFKSIELEFKGFGTKPTAQRVVQIKSVLVTFLRSTATYKQVKNLNLEDIDRRATILNRWWVAILDMLNDRTQQPVPGVDRPILLEALTLLMMRPEWRQATSHFQPLAERSPSERVRSRSWTNASGSTASSRQSGLLAESAEHNVRAMFVSNLVKQMGYVVEKMSVRHAPLSLVNFAGKTCAYAFFFAPGVADILVRLWGLTPDLIRRTADIFKLPRRDTGESDDIVALFPPKLGPLGWTSARMVWDMLKQIPKMSLLVARIPWTGPWVSRWKGRDTDLFFIFSKYFHILVEQFMPGGLPLTEKARSPAFVLVQAQLLSIFDTTIHRQMAMENAYGPPLVDSIHGPDAAALAMPLPPTNLMRSMSENGLVVLLRDFLADDAPEVVRARHSFAETFAALMKGAASKTSQYNSPACFTLCDFLEEVATVYNAYGLRSGNSSYLDWEFWIEVCKRTMSSLNTMSEVRTLALLYSIWDAVAKDSRRKVAICLDWLLTEEVFSSFFNNWCPMVRAYYHRLLCWRICRDDGNATEMDVQIMNVVSTRLRAVWSHHLYLKKAAEASSRALPSTVPMSPALGKRFMIIRHEAPVSHPGLHFGFDTFARIIGPIDPSPGYGFSDAQLPKGGDSKKRWSLLGRVLSMTTGNGLAPPAAPETPAKGPSQDDDVRHGPADLSTRVAPPAAQPNLVKPSTKPASVDQEHVGSSRVCDSRRFTFRFILGWQQQTAPTIGRDLTCPRLPGPAQSRLAARARDSAAATTTTLLGPLVEESQSIGLRNSERRSSVNASVEEWLRSTSMMASRTSGDRCSTSDTTTSGRRYASTEESRCTSPHSFLRENQETSGETSSTGIKPAGSYARNAVYSGRALAEWAHVVSEFNNFVERRREEGVRNLGEVEIPQLGVEGFRKIGG</sequence>
<feature type="region of interest" description="Disordered" evidence="1">
    <location>
        <begin position="120"/>
        <end position="259"/>
    </location>
</feature>
<keyword evidence="3" id="KW-1185">Reference proteome</keyword>
<protein>
    <recommendedName>
        <fullName evidence="4">DUF1765-domain-containing protein</fullName>
    </recommendedName>
</protein>
<name>A0A0F7ZT73_9HYPO</name>
<feature type="compositionally biased region" description="Polar residues" evidence="1">
    <location>
        <begin position="443"/>
        <end position="456"/>
    </location>
</feature>
<proteinExistence type="predicted"/>
<dbReference type="PANTHER" id="PTHR37988:SF1">
    <property type="entry name" value="UPF0592 MEMBRANE PROTEIN C7D4.03C"/>
    <property type="match status" value="1"/>
</dbReference>
<feature type="compositionally biased region" description="Polar residues" evidence="1">
    <location>
        <begin position="161"/>
        <end position="201"/>
    </location>
</feature>
<dbReference type="PANTHER" id="PTHR37988">
    <property type="entry name" value="UPF0592 MEMBRANE PROTEIN C7D4.03C"/>
    <property type="match status" value="1"/>
</dbReference>
<dbReference type="AlphaFoldDB" id="A0A0F7ZT73"/>
<feature type="compositionally biased region" description="Polar residues" evidence="1">
    <location>
        <begin position="1111"/>
        <end position="1132"/>
    </location>
</feature>
<accession>A0A0F7ZT73</accession>
<feature type="region of interest" description="Disordered" evidence="1">
    <location>
        <begin position="961"/>
        <end position="1020"/>
    </location>
</feature>
<feature type="region of interest" description="Disordered" evidence="1">
    <location>
        <begin position="67"/>
        <end position="107"/>
    </location>
</feature>
<dbReference type="Pfam" id="PF08578">
    <property type="entry name" value="DUF1765"/>
    <property type="match status" value="1"/>
</dbReference>
<dbReference type="InterPro" id="IPR013887">
    <property type="entry name" value="UPF0592"/>
</dbReference>
<evidence type="ECO:0000313" key="2">
    <source>
        <dbReference type="EMBL" id="KJZ72613.1"/>
    </source>
</evidence>
<evidence type="ECO:0008006" key="4">
    <source>
        <dbReference type="Google" id="ProtNLM"/>
    </source>
</evidence>
<gene>
    <name evidence="2" type="ORF">HIM_07972</name>
</gene>
<dbReference type="Proteomes" id="UP000054481">
    <property type="component" value="Unassembled WGS sequence"/>
</dbReference>
<feature type="compositionally biased region" description="Basic and acidic residues" evidence="1">
    <location>
        <begin position="124"/>
        <end position="135"/>
    </location>
</feature>
<reference evidence="2 3" key="1">
    <citation type="journal article" date="2014" name="Genome Biol. Evol.">
        <title>Comparative genomics and transcriptomics analyses reveal divergent lifestyle features of nematode endoparasitic fungus Hirsutella minnesotensis.</title>
        <authorList>
            <person name="Lai Y."/>
            <person name="Liu K."/>
            <person name="Zhang X."/>
            <person name="Zhang X."/>
            <person name="Li K."/>
            <person name="Wang N."/>
            <person name="Shu C."/>
            <person name="Wu Y."/>
            <person name="Wang C."/>
            <person name="Bushley K.E."/>
            <person name="Xiang M."/>
            <person name="Liu X."/>
        </authorList>
    </citation>
    <scope>NUCLEOTIDE SEQUENCE [LARGE SCALE GENOMIC DNA]</scope>
    <source>
        <strain evidence="2 3">3608</strain>
    </source>
</reference>
<dbReference type="EMBL" id="KQ030544">
    <property type="protein sequence ID" value="KJZ72613.1"/>
    <property type="molecule type" value="Genomic_DNA"/>
</dbReference>
<feature type="compositionally biased region" description="Polar residues" evidence="1">
    <location>
        <begin position="226"/>
        <end position="248"/>
    </location>
</feature>
<dbReference type="OrthoDB" id="296767at2759"/>